<dbReference type="Proteomes" id="UP000525027">
    <property type="component" value="Unassembled WGS sequence"/>
</dbReference>
<dbReference type="Pfam" id="PF02274">
    <property type="entry name" value="ADI"/>
    <property type="match status" value="1"/>
</dbReference>
<evidence type="ECO:0000313" key="2">
    <source>
        <dbReference type="Proteomes" id="UP000525027"/>
    </source>
</evidence>
<keyword evidence="1" id="KW-0808">Transferase</keyword>
<dbReference type="Gene3D" id="3.75.10.10">
    <property type="entry name" value="L-arginine/glycine Amidinotransferase, Chain A"/>
    <property type="match status" value="1"/>
</dbReference>
<comment type="caution">
    <text evidence="1">The sequence shown here is derived from an EMBL/GenBank/DDBJ whole genome shotgun (WGS) entry which is preliminary data.</text>
</comment>
<protein>
    <submittedName>
        <fullName evidence="1">Amidinotransferase</fullName>
    </submittedName>
</protein>
<accession>A0A7V7BYW7</accession>
<dbReference type="EMBL" id="DURU01000107">
    <property type="protein sequence ID" value="HHZ04602.1"/>
    <property type="molecule type" value="Genomic_DNA"/>
</dbReference>
<dbReference type="AlphaFoldDB" id="A0A7V7BYW7"/>
<gene>
    <name evidence="1" type="ORF">GX397_06030</name>
</gene>
<dbReference type="RefSeq" id="WP_273003030.1">
    <property type="nucleotide sequence ID" value="NZ_DURU01000107.1"/>
</dbReference>
<dbReference type="SUPFAM" id="SSF55909">
    <property type="entry name" value="Pentein"/>
    <property type="match status" value="1"/>
</dbReference>
<reference evidence="1 2" key="1">
    <citation type="journal article" date="2020" name="Biotechnol. Biofuels">
        <title>New insights from the biogas microbiome by comprehensive genome-resolved metagenomics of nearly 1600 species originating from multiple anaerobic digesters.</title>
        <authorList>
            <person name="Campanaro S."/>
            <person name="Treu L."/>
            <person name="Rodriguez-R L.M."/>
            <person name="Kovalovszki A."/>
            <person name="Ziels R.M."/>
            <person name="Maus I."/>
            <person name="Zhu X."/>
            <person name="Kougias P.G."/>
            <person name="Basile A."/>
            <person name="Luo G."/>
            <person name="Schluter A."/>
            <person name="Konstantinidis K.T."/>
            <person name="Angelidaki I."/>
        </authorList>
    </citation>
    <scope>NUCLEOTIDE SEQUENCE [LARGE SCALE GENOMIC DNA]</scope>
    <source>
        <strain evidence="1">AS25fmACSIPFO_94</strain>
    </source>
</reference>
<dbReference type="GO" id="GO:0016740">
    <property type="term" value="F:transferase activity"/>
    <property type="evidence" value="ECO:0007669"/>
    <property type="project" value="UniProtKB-KW"/>
</dbReference>
<organism evidence="1 2">
    <name type="scientific">Acetomicrobium hydrogeniformans</name>
    <dbReference type="NCBI Taxonomy" id="649746"/>
    <lineage>
        <taxon>Bacteria</taxon>
        <taxon>Thermotogati</taxon>
        <taxon>Synergistota</taxon>
        <taxon>Synergistia</taxon>
        <taxon>Synergistales</taxon>
        <taxon>Acetomicrobiaceae</taxon>
        <taxon>Acetomicrobium</taxon>
    </lineage>
</organism>
<proteinExistence type="predicted"/>
<sequence length="79" mass="8849">YLLERGYSLIEVPEEEYKILGCNVLTLAPRICVLLEGNATVSSKLRRYGAKVYEYPGENISLCGTGGPTCLTRPLLRQW</sequence>
<feature type="non-terminal residue" evidence="1">
    <location>
        <position position="1"/>
    </location>
</feature>
<evidence type="ECO:0000313" key="1">
    <source>
        <dbReference type="EMBL" id="HHZ04602.1"/>
    </source>
</evidence>
<name>A0A7V7BYW7_9BACT</name>